<accession>D3PCQ6</accession>
<dbReference type="STRING" id="639282.DEFDS_0905"/>
<dbReference type="InterPro" id="IPR036271">
    <property type="entry name" value="Tet_transcr_reg_TetR-rel_C_sf"/>
</dbReference>
<dbReference type="PANTHER" id="PTHR47506:SF6">
    <property type="entry name" value="HTH-TYPE TRANSCRIPTIONAL REPRESSOR NEMR"/>
    <property type="match status" value="1"/>
</dbReference>
<dbReference type="InterPro" id="IPR001647">
    <property type="entry name" value="HTH_TetR"/>
</dbReference>
<dbReference type="SUPFAM" id="SSF46689">
    <property type="entry name" value="Homeodomain-like"/>
    <property type="match status" value="1"/>
</dbReference>
<dbReference type="InterPro" id="IPR009057">
    <property type="entry name" value="Homeodomain-like_sf"/>
</dbReference>
<dbReference type="Pfam" id="PF00440">
    <property type="entry name" value="TetR_N"/>
    <property type="match status" value="1"/>
</dbReference>
<organism evidence="6 7">
    <name type="scientific">Deferribacter desulfuricans (strain DSM 14783 / JCM 11476 / NBRC 101012 / SSM1)</name>
    <dbReference type="NCBI Taxonomy" id="639282"/>
    <lineage>
        <taxon>Bacteria</taxon>
        <taxon>Pseudomonadati</taxon>
        <taxon>Deferribacterota</taxon>
        <taxon>Deferribacteres</taxon>
        <taxon>Deferribacterales</taxon>
        <taxon>Deferribacteraceae</taxon>
        <taxon>Deferribacter</taxon>
    </lineage>
</organism>
<dbReference type="InterPro" id="IPR023772">
    <property type="entry name" value="DNA-bd_HTH_TetR-type_CS"/>
</dbReference>
<dbReference type="Proteomes" id="UP000001520">
    <property type="component" value="Chromosome"/>
</dbReference>
<evidence type="ECO:0000313" key="6">
    <source>
        <dbReference type="EMBL" id="BAI80379.1"/>
    </source>
</evidence>
<keyword evidence="7" id="KW-1185">Reference proteome</keyword>
<dbReference type="HOGENOM" id="CLU_069356_28_6_0"/>
<dbReference type="EMBL" id="AP011529">
    <property type="protein sequence ID" value="BAI80379.1"/>
    <property type="molecule type" value="Genomic_DNA"/>
</dbReference>
<dbReference type="GO" id="GO:0003677">
    <property type="term" value="F:DNA binding"/>
    <property type="evidence" value="ECO:0007669"/>
    <property type="project" value="UniProtKB-UniRule"/>
</dbReference>
<dbReference type="PROSITE" id="PS50977">
    <property type="entry name" value="HTH_TETR_2"/>
    <property type="match status" value="1"/>
</dbReference>
<feature type="domain" description="HTH tetR-type" evidence="5">
    <location>
        <begin position="6"/>
        <end position="66"/>
    </location>
</feature>
<evidence type="ECO:0000256" key="1">
    <source>
        <dbReference type="ARBA" id="ARBA00023015"/>
    </source>
</evidence>
<reference evidence="6 7" key="1">
    <citation type="journal article" date="2010" name="DNA Res.">
        <title>Bacterial lifestyle in a deep-sea hydrothermal vent chimney revealed by the genome sequence of the thermophilic bacterium Deferribacter desulfuricans SSM1.</title>
        <authorList>
            <person name="Takaki Y."/>
            <person name="Shimamura S."/>
            <person name="Nakagawa S."/>
            <person name="Fukuhara Y."/>
            <person name="Horikawa H."/>
            <person name="Ankai A."/>
            <person name="Harada T."/>
            <person name="Hosoyama A."/>
            <person name="Oguchi A."/>
            <person name="Fukui S."/>
            <person name="Fujita N."/>
            <person name="Takami H."/>
            <person name="Takai K."/>
        </authorList>
    </citation>
    <scope>NUCLEOTIDE SEQUENCE [LARGE SCALE GENOMIC DNA]</scope>
    <source>
        <strain evidence="7">DSM 14783 / JCM 11476 / NBRC 101012 / SSM1</strain>
    </source>
</reference>
<dbReference type="eggNOG" id="COG1309">
    <property type="taxonomic scope" value="Bacteria"/>
</dbReference>
<evidence type="ECO:0000259" key="5">
    <source>
        <dbReference type="PROSITE" id="PS50977"/>
    </source>
</evidence>
<dbReference type="OrthoDB" id="9814200at2"/>
<dbReference type="AlphaFoldDB" id="D3PCQ6"/>
<dbReference type="PROSITE" id="PS01081">
    <property type="entry name" value="HTH_TETR_1"/>
    <property type="match status" value="1"/>
</dbReference>
<evidence type="ECO:0000256" key="4">
    <source>
        <dbReference type="PROSITE-ProRule" id="PRU00335"/>
    </source>
</evidence>
<keyword evidence="3" id="KW-0804">Transcription</keyword>
<dbReference type="SUPFAM" id="SSF48498">
    <property type="entry name" value="Tetracyclin repressor-like, C-terminal domain"/>
    <property type="match status" value="1"/>
</dbReference>
<protein>
    <submittedName>
        <fullName evidence="6">Transcriptional regulator, TetR family</fullName>
    </submittedName>
</protein>
<keyword evidence="1" id="KW-0805">Transcription regulation</keyword>
<feature type="DNA-binding region" description="H-T-H motif" evidence="4">
    <location>
        <begin position="29"/>
        <end position="48"/>
    </location>
</feature>
<dbReference type="InterPro" id="IPR011075">
    <property type="entry name" value="TetR_C"/>
</dbReference>
<keyword evidence="2 4" id="KW-0238">DNA-binding</keyword>
<dbReference type="KEGG" id="ddf:DEFDS_0905"/>
<dbReference type="Pfam" id="PF16925">
    <property type="entry name" value="TetR_C_13"/>
    <property type="match status" value="1"/>
</dbReference>
<sequence>MVKTEKNTKELILEKTIEMIHLKGVQDTSINELCQVTGISKGGIFFYFKNKQELVMEALKYYENKFLKFIEDNLVGDTAFDKLYSLFNQIILLHHSRNFKGGCVLGNSALELADKDEDVSEVLKGIFYKWSKTISNILSEGVKKGEISDEIDSDSLAFSIISAVEGGIMLSKLNKNSYYLINAIKLVVNQLESIRRQ</sequence>
<dbReference type="PRINTS" id="PR00455">
    <property type="entry name" value="HTHTETR"/>
</dbReference>
<name>D3PCQ6_DEFDS</name>
<evidence type="ECO:0000313" key="7">
    <source>
        <dbReference type="Proteomes" id="UP000001520"/>
    </source>
</evidence>
<dbReference type="PANTHER" id="PTHR47506">
    <property type="entry name" value="TRANSCRIPTIONAL REGULATORY PROTEIN"/>
    <property type="match status" value="1"/>
</dbReference>
<dbReference type="Gene3D" id="1.10.357.10">
    <property type="entry name" value="Tetracycline Repressor, domain 2"/>
    <property type="match status" value="1"/>
</dbReference>
<proteinExistence type="predicted"/>
<evidence type="ECO:0000256" key="3">
    <source>
        <dbReference type="ARBA" id="ARBA00023163"/>
    </source>
</evidence>
<gene>
    <name evidence="6" type="ordered locus">DEFDS_0905</name>
</gene>
<dbReference type="RefSeq" id="WP_013007626.1">
    <property type="nucleotide sequence ID" value="NC_013939.1"/>
</dbReference>
<evidence type="ECO:0000256" key="2">
    <source>
        <dbReference type="ARBA" id="ARBA00023125"/>
    </source>
</evidence>